<organism evidence="2 3">
    <name type="scientific">Leucothrix arctica</name>
    <dbReference type="NCBI Taxonomy" id="1481894"/>
    <lineage>
        <taxon>Bacteria</taxon>
        <taxon>Pseudomonadati</taxon>
        <taxon>Pseudomonadota</taxon>
        <taxon>Gammaproteobacteria</taxon>
        <taxon>Thiotrichales</taxon>
        <taxon>Thiotrichaceae</taxon>
        <taxon>Leucothrix</taxon>
    </lineage>
</organism>
<feature type="signal peptide" evidence="1">
    <location>
        <begin position="1"/>
        <end position="18"/>
    </location>
</feature>
<accession>A0A317CGB4</accession>
<gene>
    <name evidence="2" type="ORF">DKT75_06510</name>
</gene>
<evidence type="ECO:0000256" key="1">
    <source>
        <dbReference type="SAM" id="SignalP"/>
    </source>
</evidence>
<keyword evidence="1" id="KW-0732">Signal</keyword>
<feature type="chain" id="PRO_5016329077" evidence="1">
    <location>
        <begin position="19"/>
        <end position="274"/>
    </location>
</feature>
<evidence type="ECO:0000313" key="3">
    <source>
        <dbReference type="Proteomes" id="UP000245506"/>
    </source>
</evidence>
<reference evidence="2 3" key="1">
    <citation type="submission" date="2018-05" db="EMBL/GenBank/DDBJ databases">
        <title>Leucothrix arctica sp. nov., isolated from Arctic seawater.</title>
        <authorList>
            <person name="Choi A."/>
            <person name="Baek K."/>
        </authorList>
    </citation>
    <scope>NUCLEOTIDE SEQUENCE [LARGE SCALE GENOMIC DNA]</scope>
    <source>
        <strain evidence="2 3">IMCC9719</strain>
    </source>
</reference>
<protein>
    <submittedName>
        <fullName evidence="2">Uncharacterized protein</fullName>
    </submittedName>
</protein>
<dbReference type="AlphaFoldDB" id="A0A317CGB4"/>
<comment type="caution">
    <text evidence="2">The sequence shown here is derived from an EMBL/GenBank/DDBJ whole genome shotgun (WGS) entry which is preliminary data.</text>
</comment>
<sequence>MKTLILLFSLFGASSALSAPACNIHGILDDLFDYEIATLGDGQNAKIYRSTDDQQKIKKFTQDCPVIHVSDDSADKKLPAYYYGKFGGLELNTNYEKMKSALEKFGLNHAKAGINMRIAKAGPSKKNSNSKVEIRPQLEKQLVGVLPAISPCEFHGFYKTFADIKYTAATKQIEPPLPSYDGSSSEFIKFKTGTALFDSFIKACPVFSGYSGKKIPINKVKLIKAIRQLEAKNAIKPFLTQGYMGGDWNEGDYYMDSESELRLTINYELSKALK</sequence>
<dbReference type="EMBL" id="QGKL01000019">
    <property type="protein sequence ID" value="PWQ97566.1"/>
    <property type="molecule type" value="Genomic_DNA"/>
</dbReference>
<proteinExistence type="predicted"/>
<keyword evidence="3" id="KW-1185">Reference proteome</keyword>
<dbReference type="RefSeq" id="WP_109822608.1">
    <property type="nucleotide sequence ID" value="NZ_QGKL01000019.1"/>
</dbReference>
<dbReference type="Proteomes" id="UP000245506">
    <property type="component" value="Unassembled WGS sequence"/>
</dbReference>
<evidence type="ECO:0000313" key="2">
    <source>
        <dbReference type="EMBL" id="PWQ97566.1"/>
    </source>
</evidence>
<name>A0A317CGB4_9GAMM</name>